<dbReference type="AlphaFoldDB" id="A0A1F7IIX2"/>
<evidence type="ECO:0000313" key="3">
    <source>
        <dbReference type="Proteomes" id="UP000178040"/>
    </source>
</evidence>
<proteinExistence type="predicted"/>
<comment type="caution">
    <text evidence="2">The sequence shown here is derived from an EMBL/GenBank/DDBJ whole genome shotgun (WGS) entry which is preliminary data.</text>
</comment>
<reference evidence="2 3" key="1">
    <citation type="journal article" date="2016" name="Nat. Commun.">
        <title>Thousands of microbial genomes shed light on interconnected biogeochemical processes in an aquifer system.</title>
        <authorList>
            <person name="Anantharaman K."/>
            <person name="Brown C.T."/>
            <person name="Hug L.A."/>
            <person name="Sharon I."/>
            <person name="Castelle C.J."/>
            <person name="Probst A.J."/>
            <person name="Thomas B.C."/>
            <person name="Singh A."/>
            <person name="Wilkins M.J."/>
            <person name="Karaoz U."/>
            <person name="Brodie E.L."/>
            <person name="Williams K.H."/>
            <person name="Hubbard S.S."/>
            <person name="Banfield J.F."/>
        </authorList>
    </citation>
    <scope>NUCLEOTIDE SEQUENCE [LARGE SCALE GENOMIC DNA]</scope>
</reference>
<evidence type="ECO:0000313" key="2">
    <source>
        <dbReference type="EMBL" id="OGK43290.1"/>
    </source>
</evidence>
<dbReference type="Proteomes" id="UP000178040">
    <property type="component" value="Unassembled WGS sequence"/>
</dbReference>
<organism evidence="2 3">
    <name type="scientific">Candidatus Roizmanbacteria bacterium RIFCSPLOWO2_01_FULL_37_16</name>
    <dbReference type="NCBI Taxonomy" id="1802058"/>
    <lineage>
        <taxon>Bacteria</taxon>
        <taxon>Candidatus Roizmaniibacteriota</taxon>
    </lineage>
</organism>
<accession>A0A1F7IIX2</accession>
<gene>
    <name evidence="2" type="ORF">A3B40_02250</name>
</gene>
<dbReference type="EMBL" id="MGAI01000057">
    <property type="protein sequence ID" value="OGK43290.1"/>
    <property type="molecule type" value="Genomic_DNA"/>
</dbReference>
<keyword evidence="1" id="KW-0812">Transmembrane</keyword>
<protein>
    <submittedName>
        <fullName evidence="2">Uncharacterized protein</fullName>
    </submittedName>
</protein>
<feature type="transmembrane region" description="Helical" evidence="1">
    <location>
        <begin position="50"/>
        <end position="69"/>
    </location>
</feature>
<keyword evidence="1" id="KW-0472">Membrane</keyword>
<keyword evidence="1" id="KW-1133">Transmembrane helix</keyword>
<evidence type="ECO:0000256" key="1">
    <source>
        <dbReference type="SAM" id="Phobius"/>
    </source>
</evidence>
<sequence length="110" mass="12896">MENKISHRMEYLKKWQRICAALAIGFTTFGSVRTIEHLLSPEKETLADYFPVILLFGTGLFDLANYFIFAGQRKNLEKLIEEFKKESLFLDHLGPTHIIYSRPLEEKKEM</sequence>
<name>A0A1F7IIX2_9BACT</name>